<reference evidence="2" key="1">
    <citation type="submission" date="2024-04" db="EMBL/GenBank/DDBJ databases">
        <authorList>
            <person name="Shaw F."/>
            <person name="Minotto A."/>
        </authorList>
    </citation>
    <scope>NUCLEOTIDE SEQUENCE [LARGE SCALE GENOMIC DNA]</scope>
</reference>
<protein>
    <submittedName>
        <fullName evidence="1">Uncharacterized protein</fullName>
    </submittedName>
</protein>
<organism evidence="1 2">
    <name type="scientific">Somion occarium</name>
    <dbReference type="NCBI Taxonomy" id="3059160"/>
    <lineage>
        <taxon>Eukaryota</taxon>
        <taxon>Fungi</taxon>
        <taxon>Dikarya</taxon>
        <taxon>Basidiomycota</taxon>
        <taxon>Agaricomycotina</taxon>
        <taxon>Agaricomycetes</taxon>
        <taxon>Polyporales</taxon>
        <taxon>Cerrenaceae</taxon>
        <taxon>Somion</taxon>
    </lineage>
</organism>
<evidence type="ECO:0000313" key="2">
    <source>
        <dbReference type="Proteomes" id="UP001497453"/>
    </source>
</evidence>
<name>A0ABP1DXC8_9APHY</name>
<evidence type="ECO:0000313" key="1">
    <source>
        <dbReference type="EMBL" id="CAL1711892.1"/>
    </source>
</evidence>
<dbReference type="Proteomes" id="UP001497453">
    <property type="component" value="Chromosome 6"/>
</dbReference>
<sequence length="176" mass="19199">MLRSLSACANVSFFSCSSSGSVSSPHNLPLFATRRLVNHSGCFSISSGLTIHSRTRIFTLLVLGGTASVISVPRIRFVADLTLSGLGLAIPSMVVYKVLSCKGDIHQSCNVKMIRMVYLLTAPIWGTQDILLWTSWLWRRVVLIFRHCSQSKCGVVFGIGILAGKWSLAQALVENL</sequence>
<dbReference type="PROSITE" id="PS51257">
    <property type="entry name" value="PROKAR_LIPOPROTEIN"/>
    <property type="match status" value="1"/>
</dbReference>
<dbReference type="EMBL" id="OZ037949">
    <property type="protein sequence ID" value="CAL1711892.1"/>
    <property type="molecule type" value="Genomic_DNA"/>
</dbReference>
<proteinExistence type="predicted"/>
<keyword evidence="2" id="KW-1185">Reference proteome</keyword>
<accession>A0ABP1DXC8</accession>
<gene>
    <name evidence="1" type="ORF">GFSPODELE1_LOCUS8548</name>
</gene>